<keyword evidence="3" id="KW-1185">Reference proteome</keyword>
<evidence type="ECO:0000313" key="2">
    <source>
        <dbReference type="EMBL" id="KAK0717941.1"/>
    </source>
</evidence>
<proteinExistence type="predicted"/>
<feature type="transmembrane region" description="Helical" evidence="1">
    <location>
        <begin position="117"/>
        <end position="145"/>
    </location>
</feature>
<sequence length="1178" mass="125125">VALPWRPFYLQRRILACFAVVFAGLAVTIEALYNHSAKNSGLGTADPASRYLWRFAPTTLLTVIVALWSRAEYQTKHAAPWIRLSKGPADVERTLLLDYIAMYQPWAMIQALKNRDYVVACTTGVALILKMLVIISTGLITLTLVDMPNQSIPATLETAFVNNATVLADAGPLALFAMVGIQEDGVAYPDGASTNFAYQCFSSDVPLGTTIEATVDGFSAGLDCDVAQLSLAGVQNIQGTQQFNTSFSAAGCTVAMPISSENFVAPQGSGRNQTMYFARFGRGSCGGSASASDQRIVIVFGTQTIDARSLPADPSTATGPISGSIPQSMHLLCKPTYALGRVDVTKTDDTVLRVAPAAARQDRVLSNVQPWDLAETFFSSYKTDLAAEYADTTPWFYQPRVVNVDAAMFFAMDLQFRTAGSPAAPASLLDPTTLTGLASSYFQQYAVLLASKSLAQSNTSAITATASLTTERLILGSLVTQIIVSMLGVCAILTVIALFLVPRSGFLPRDPGTVMDMAVLLANSRDLIQALRGVGGADMATVRDRLAGSKYATGVEPYEHAASNGSGYFKILGGHSSSDLTPTYVKSTEKFPYPALLHPVQRLTALFVTVGLIVALDLMLQTSAKNGGLGDADNNDAYLYLLWSVIPSLILGLVAAYFVAVDLTHRVLAPYMTLRQGGASFEQSISLNLADSASPIVLYRSFKLRNISVGGASVAAFMASLFAIFTASLFSAATVPVTAPYTLLSQDFFSQTNGIPDASFCTTCQNGTILASLVLNGNISYPDFTFEDMTFPTLALMDDDGDLPDDVIVTATVPVVRPIMACKMFSPSQITAAIATSTTTAAGIVNPLRITLAGEAADSATVISTARRLDSFGNATNASLDPNAFFGAGSYKPIATANGAVAHWTWVWGQLAAAGTNQALVKFVSALACNETMEQVNVVTRYVGAGLDIDRTNPPEPDDATITPVFVGIDGNLNYSDLVTLEQTPRHLLDPFFASLVSSQFAIPAPALGSADATTLQAVADAITWQHKLIRAQVVSAWNRRPTVSRNTTDQALVFPKDTAGAVMGNATAHVFQALLTVTSLDSGAQRRVVQDMVSTRILQALLAAALVFGAASWLALPKANDVLPRDPSSIASVAALLADGNIFGLLGRGAEWLPPADLLAFFRDGLHVTMRFQLAWE</sequence>
<feature type="transmembrane region" description="Helical" evidence="1">
    <location>
        <begin position="14"/>
        <end position="31"/>
    </location>
</feature>
<accession>A0AA40ALA1</accession>
<dbReference type="AlphaFoldDB" id="A0AA40ALA1"/>
<dbReference type="GeneID" id="85318870"/>
<evidence type="ECO:0000256" key="1">
    <source>
        <dbReference type="SAM" id="Phobius"/>
    </source>
</evidence>
<dbReference type="EMBL" id="JAUIRO010000004">
    <property type="protein sequence ID" value="KAK0717941.1"/>
    <property type="molecule type" value="Genomic_DNA"/>
</dbReference>
<protein>
    <submittedName>
        <fullName evidence="2">Uncharacterized protein</fullName>
    </submittedName>
</protein>
<feature type="transmembrane region" description="Helical" evidence="1">
    <location>
        <begin position="709"/>
        <end position="730"/>
    </location>
</feature>
<keyword evidence="1" id="KW-0812">Transmembrane</keyword>
<feature type="transmembrane region" description="Helical" evidence="1">
    <location>
        <begin position="51"/>
        <end position="68"/>
    </location>
</feature>
<feature type="non-terminal residue" evidence="2">
    <location>
        <position position="1178"/>
    </location>
</feature>
<gene>
    <name evidence="2" type="ORF">B0T26DRAFT_595672</name>
</gene>
<organism evidence="2 3">
    <name type="scientific">Lasiosphaeria miniovina</name>
    <dbReference type="NCBI Taxonomy" id="1954250"/>
    <lineage>
        <taxon>Eukaryota</taxon>
        <taxon>Fungi</taxon>
        <taxon>Dikarya</taxon>
        <taxon>Ascomycota</taxon>
        <taxon>Pezizomycotina</taxon>
        <taxon>Sordariomycetes</taxon>
        <taxon>Sordariomycetidae</taxon>
        <taxon>Sordariales</taxon>
        <taxon>Lasiosphaeriaceae</taxon>
        <taxon>Lasiosphaeria</taxon>
    </lineage>
</organism>
<reference evidence="2" key="1">
    <citation type="submission" date="2023-06" db="EMBL/GenBank/DDBJ databases">
        <title>Genome-scale phylogeny and comparative genomics of the fungal order Sordariales.</title>
        <authorList>
            <consortium name="Lawrence Berkeley National Laboratory"/>
            <person name="Hensen N."/>
            <person name="Bonometti L."/>
            <person name="Westerberg I."/>
            <person name="Brannstrom I.O."/>
            <person name="Guillou S."/>
            <person name="Cros-Aarteil S."/>
            <person name="Calhoun S."/>
            <person name="Haridas S."/>
            <person name="Kuo A."/>
            <person name="Mondo S."/>
            <person name="Pangilinan J."/>
            <person name="Riley R."/>
            <person name="LaButti K."/>
            <person name="Andreopoulos B."/>
            <person name="Lipzen A."/>
            <person name="Chen C."/>
            <person name="Yanf M."/>
            <person name="Daum C."/>
            <person name="Ng V."/>
            <person name="Clum A."/>
            <person name="Steindorff A."/>
            <person name="Ohm R."/>
            <person name="Martin F."/>
            <person name="Silar P."/>
            <person name="Natvig D."/>
            <person name="Lalanne C."/>
            <person name="Gautier V."/>
            <person name="Ament-velasquez S.L."/>
            <person name="Kruys A."/>
            <person name="Hutchinson M.I."/>
            <person name="Powell A.J."/>
            <person name="Barry K."/>
            <person name="Miller A.N."/>
            <person name="Grigoriev I.V."/>
            <person name="Debuchy R."/>
            <person name="Gladieux P."/>
            <person name="Thoren M.H."/>
            <person name="Johannesson H."/>
        </authorList>
    </citation>
    <scope>NUCLEOTIDE SEQUENCE</scope>
    <source>
        <strain evidence="2">SMH2392-1A</strain>
    </source>
</reference>
<comment type="caution">
    <text evidence="2">The sequence shown here is derived from an EMBL/GenBank/DDBJ whole genome shotgun (WGS) entry which is preliminary data.</text>
</comment>
<dbReference type="InterPro" id="IPR021840">
    <property type="entry name" value="DUF3433"/>
</dbReference>
<dbReference type="RefSeq" id="XP_060296734.1">
    <property type="nucleotide sequence ID" value="XM_060435600.1"/>
</dbReference>
<feature type="transmembrane region" description="Helical" evidence="1">
    <location>
        <begin position="640"/>
        <end position="660"/>
    </location>
</feature>
<dbReference type="PANTHER" id="PTHR37544:SF3">
    <property type="entry name" value="SPRAY"/>
    <property type="match status" value="1"/>
</dbReference>
<dbReference type="PANTHER" id="PTHR37544">
    <property type="entry name" value="SPRAY-RELATED"/>
    <property type="match status" value="1"/>
</dbReference>
<evidence type="ECO:0000313" key="3">
    <source>
        <dbReference type="Proteomes" id="UP001172101"/>
    </source>
</evidence>
<feature type="transmembrane region" description="Helical" evidence="1">
    <location>
        <begin position="478"/>
        <end position="501"/>
    </location>
</feature>
<name>A0AA40ALA1_9PEZI</name>
<keyword evidence="1" id="KW-0472">Membrane</keyword>
<feature type="non-terminal residue" evidence="2">
    <location>
        <position position="1"/>
    </location>
</feature>
<dbReference type="Proteomes" id="UP001172101">
    <property type="component" value="Unassembled WGS sequence"/>
</dbReference>
<keyword evidence="1" id="KW-1133">Transmembrane helix</keyword>
<dbReference type="Pfam" id="PF11915">
    <property type="entry name" value="DUF3433"/>
    <property type="match status" value="2"/>
</dbReference>
<feature type="transmembrane region" description="Helical" evidence="1">
    <location>
        <begin position="603"/>
        <end position="620"/>
    </location>
</feature>